<dbReference type="EMBL" id="GL876983">
    <property type="protein sequence ID" value="KLU92642.1"/>
    <property type="molecule type" value="Genomic_DNA"/>
</dbReference>
<keyword evidence="4" id="KW-1185">Reference proteome</keyword>
<dbReference type="InterPro" id="IPR010699">
    <property type="entry name" value="DUF1275"/>
</dbReference>
<dbReference type="EMBL" id="ADBL01002853">
    <property type="status" value="NOT_ANNOTATED_CDS"/>
    <property type="molecule type" value="Genomic_DNA"/>
</dbReference>
<dbReference type="AlphaFoldDB" id="A0A0C4EFN5"/>
<dbReference type="PANTHER" id="PTHR37488">
    <property type="entry name" value="DUF1275 DOMAIN-CONTAINING PROTEIN"/>
    <property type="match status" value="1"/>
</dbReference>
<keyword evidence="1" id="KW-0812">Transmembrane</keyword>
<dbReference type="PANTHER" id="PTHR37488:SF2">
    <property type="entry name" value="DUF1275 DOMAIN-CONTAINING PROTEIN"/>
    <property type="match status" value="1"/>
</dbReference>
<accession>A0A0C4EFN5</accession>
<reference evidence="2" key="1">
    <citation type="submission" date="2010-05" db="EMBL/GenBank/DDBJ databases">
        <title>The Genome Sequence of Magnaporthe poae strain ATCC 64411.</title>
        <authorList>
            <consortium name="The Broad Institute Genome Sequencing Platform"/>
            <consortium name="Broad Institute Genome Sequencing Center for Infectious Disease"/>
            <person name="Ma L.-J."/>
            <person name="Dead R."/>
            <person name="Young S."/>
            <person name="Zeng Q."/>
            <person name="Koehrsen M."/>
            <person name="Alvarado L."/>
            <person name="Berlin A."/>
            <person name="Chapman S.B."/>
            <person name="Chen Z."/>
            <person name="Freedman E."/>
            <person name="Gellesch M."/>
            <person name="Goldberg J."/>
            <person name="Griggs A."/>
            <person name="Gujja S."/>
            <person name="Heilman E.R."/>
            <person name="Heiman D."/>
            <person name="Hepburn T."/>
            <person name="Howarth C."/>
            <person name="Jen D."/>
            <person name="Larson L."/>
            <person name="Mehta T."/>
            <person name="Neiman D."/>
            <person name="Pearson M."/>
            <person name="Roberts A."/>
            <person name="Saif S."/>
            <person name="Shea T."/>
            <person name="Shenoy N."/>
            <person name="Sisk P."/>
            <person name="Stolte C."/>
            <person name="Sykes S."/>
            <person name="Walk T."/>
            <person name="White J."/>
            <person name="Yandava C."/>
            <person name="Haas B."/>
            <person name="Nusbaum C."/>
            <person name="Birren B."/>
        </authorList>
    </citation>
    <scope>NUCLEOTIDE SEQUENCE</scope>
    <source>
        <strain evidence="2">ATCC 64411</strain>
    </source>
</reference>
<proteinExistence type="predicted"/>
<protein>
    <recommendedName>
        <fullName evidence="5">DUF1275 domain-containing protein</fullName>
    </recommendedName>
</protein>
<evidence type="ECO:0000313" key="4">
    <source>
        <dbReference type="Proteomes" id="UP000011715"/>
    </source>
</evidence>
<dbReference type="VEuPathDB" id="FungiDB:MAPG_11587"/>
<reference evidence="3" key="4">
    <citation type="journal article" date="2015" name="G3 (Bethesda)">
        <title>Genome sequences of three phytopathogenic species of the Magnaporthaceae family of fungi.</title>
        <authorList>
            <person name="Okagaki L.H."/>
            <person name="Nunes C.C."/>
            <person name="Sailsbery J."/>
            <person name="Clay B."/>
            <person name="Brown D."/>
            <person name="John T."/>
            <person name="Oh Y."/>
            <person name="Young N."/>
            <person name="Fitzgerald M."/>
            <person name="Haas B.J."/>
            <person name="Zeng Q."/>
            <person name="Young S."/>
            <person name="Adiconis X."/>
            <person name="Fan L."/>
            <person name="Levin J.Z."/>
            <person name="Mitchell T.K."/>
            <person name="Okubara P.A."/>
            <person name="Farman M.L."/>
            <person name="Kohn L.M."/>
            <person name="Birren B."/>
            <person name="Ma L.-J."/>
            <person name="Dean R.A."/>
        </authorList>
    </citation>
    <scope>NUCLEOTIDE SEQUENCE</scope>
    <source>
        <strain evidence="3">ATCC 64411 / 73-15</strain>
    </source>
</reference>
<evidence type="ECO:0008006" key="5">
    <source>
        <dbReference type="Google" id="ProtNLM"/>
    </source>
</evidence>
<keyword evidence="1" id="KW-0472">Membrane</keyword>
<gene>
    <name evidence="2" type="ORF">MAPG_11587</name>
</gene>
<keyword evidence="1" id="KW-1133">Transmembrane helix</keyword>
<sequence length="279" mass="29667">MDSDLENTHPPEKPRGWVATLGRDVDLAFADVPLLASCFVSGVCESITLTAASVFVSMQTGNTLYLALGAAQIPVDQPLLWLRCLASMSSFWAGCLVFSHGARLLGPRRKLSLSLSFALQSALVCAAAALSQSGVVPTFAQRLLGDQTPADRAAVVLRRENDAMVVVPIVLLAFQFGGQIVASRSLGFNEVPTNVLTSVYCDLLSDPKILAPPRENPKRNRRVAAVLLLAAGGLTGGFLQRSAAGMSAALWVAAAVKMGIAVAWLPWKVKEEEPQGEKR</sequence>
<dbReference type="Proteomes" id="UP000011715">
    <property type="component" value="Unassembled WGS sequence"/>
</dbReference>
<evidence type="ECO:0000313" key="2">
    <source>
        <dbReference type="EMBL" id="KLU92642.1"/>
    </source>
</evidence>
<dbReference type="eggNOG" id="ENOG502S0ZW">
    <property type="taxonomic scope" value="Eukaryota"/>
</dbReference>
<reference evidence="2" key="3">
    <citation type="submission" date="2011-03" db="EMBL/GenBank/DDBJ databases">
        <title>Annotation of Magnaporthe poae ATCC 64411.</title>
        <authorList>
            <person name="Ma L.-J."/>
            <person name="Dead R."/>
            <person name="Young S.K."/>
            <person name="Zeng Q."/>
            <person name="Gargeya S."/>
            <person name="Fitzgerald M."/>
            <person name="Haas B."/>
            <person name="Abouelleil A."/>
            <person name="Alvarado L."/>
            <person name="Arachchi H.M."/>
            <person name="Berlin A."/>
            <person name="Brown A."/>
            <person name="Chapman S.B."/>
            <person name="Chen Z."/>
            <person name="Dunbar C."/>
            <person name="Freedman E."/>
            <person name="Gearin G."/>
            <person name="Gellesch M."/>
            <person name="Goldberg J."/>
            <person name="Griggs A."/>
            <person name="Gujja S."/>
            <person name="Heiman D."/>
            <person name="Howarth C."/>
            <person name="Larson L."/>
            <person name="Lui A."/>
            <person name="MacDonald P.J.P."/>
            <person name="Mehta T."/>
            <person name="Montmayeur A."/>
            <person name="Murphy C."/>
            <person name="Neiman D."/>
            <person name="Pearson M."/>
            <person name="Priest M."/>
            <person name="Roberts A."/>
            <person name="Saif S."/>
            <person name="Shea T."/>
            <person name="Shenoy N."/>
            <person name="Sisk P."/>
            <person name="Stolte C."/>
            <person name="Sykes S."/>
            <person name="Yandava C."/>
            <person name="Wortman J."/>
            <person name="Nusbaum C."/>
            <person name="Birren B."/>
        </authorList>
    </citation>
    <scope>NUCLEOTIDE SEQUENCE</scope>
    <source>
        <strain evidence="2">ATCC 64411</strain>
    </source>
</reference>
<feature type="transmembrane region" description="Helical" evidence="1">
    <location>
        <begin position="248"/>
        <end position="267"/>
    </location>
</feature>
<evidence type="ECO:0000256" key="1">
    <source>
        <dbReference type="SAM" id="Phobius"/>
    </source>
</evidence>
<feature type="transmembrane region" description="Helical" evidence="1">
    <location>
        <begin position="223"/>
        <end position="242"/>
    </location>
</feature>
<reference evidence="3" key="5">
    <citation type="submission" date="2015-06" db="UniProtKB">
        <authorList>
            <consortium name="EnsemblFungi"/>
        </authorList>
    </citation>
    <scope>IDENTIFICATION</scope>
    <source>
        <strain evidence="3">ATCC 64411</strain>
    </source>
</reference>
<name>A0A0C4EFN5_MAGP6</name>
<dbReference type="STRING" id="644358.A0A0C4EFN5"/>
<evidence type="ECO:0000313" key="3">
    <source>
        <dbReference type="EnsemblFungi" id="MAPG_11587T0"/>
    </source>
</evidence>
<dbReference type="Pfam" id="PF06912">
    <property type="entry name" value="DUF1275"/>
    <property type="match status" value="1"/>
</dbReference>
<dbReference type="OMA" id="FQSAGGM"/>
<reference evidence="4" key="2">
    <citation type="submission" date="2010-05" db="EMBL/GenBank/DDBJ databases">
        <title>The genome sequence of Magnaporthe poae strain ATCC 64411.</title>
        <authorList>
            <person name="Ma L.-J."/>
            <person name="Dead R."/>
            <person name="Young S."/>
            <person name="Zeng Q."/>
            <person name="Koehrsen M."/>
            <person name="Alvarado L."/>
            <person name="Berlin A."/>
            <person name="Chapman S.B."/>
            <person name="Chen Z."/>
            <person name="Freedman E."/>
            <person name="Gellesch M."/>
            <person name="Goldberg J."/>
            <person name="Griggs A."/>
            <person name="Gujja S."/>
            <person name="Heilman E.R."/>
            <person name="Heiman D."/>
            <person name="Hepburn T."/>
            <person name="Howarth C."/>
            <person name="Jen D."/>
            <person name="Larson L."/>
            <person name="Mehta T."/>
            <person name="Neiman D."/>
            <person name="Pearson M."/>
            <person name="Roberts A."/>
            <person name="Saif S."/>
            <person name="Shea T."/>
            <person name="Shenoy N."/>
            <person name="Sisk P."/>
            <person name="Stolte C."/>
            <person name="Sykes S."/>
            <person name="Walk T."/>
            <person name="White J."/>
            <person name="Yandava C."/>
            <person name="Haas B."/>
            <person name="Nusbaum C."/>
            <person name="Birren B."/>
        </authorList>
    </citation>
    <scope>NUCLEOTIDE SEQUENCE [LARGE SCALE GENOMIC DNA]</scope>
    <source>
        <strain evidence="4">ATCC 64411 / 73-15</strain>
    </source>
</reference>
<dbReference type="EnsemblFungi" id="MAPG_11587T0">
    <property type="protein sequence ID" value="MAPG_11587T0"/>
    <property type="gene ID" value="MAPG_11587"/>
</dbReference>
<organism evidence="3 4">
    <name type="scientific">Magnaporthiopsis poae (strain ATCC 64411 / 73-15)</name>
    <name type="common">Kentucky bluegrass fungus</name>
    <name type="synonym">Magnaporthe poae</name>
    <dbReference type="NCBI Taxonomy" id="644358"/>
    <lineage>
        <taxon>Eukaryota</taxon>
        <taxon>Fungi</taxon>
        <taxon>Dikarya</taxon>
        <taxon>Ascomycota</taxon>
        <taxon>Pezizomycotina</taxon>
        <taxon>Sordariomycetes</taxon>
        <taxon>Sordariomycetidae</taxon>
        <taxon>Magnaporthales</taxon>
        <taxon>Magnaporthaceae</taxon>
        <taxon>Magnaporthiopsis</taxon>
    </lineage>
</organism>
<dbReference type="OrthoDB" id="5288586at2759"/>